<dbReference type="STRING" id="106549.A0A540NP74"/>
<sequence length="153" mass="17642">MKIQTDKKMSERVFEVGDLVYLRLVPYQLQSLAPHQYHKLQPRYFGPYEVLERIGAVAYKLKLPEDTKIHPVFHVSNLKKKLGTDVVAGATLPQVTDDGLFQAIPKAVLARRMYQKGNVAGVQLLIQWVDRDDSDATWEDYDTFTMQFPEFQV</sequence>
<gene>
    <name evidence="2" type="ORF">C1H46_001478</name>
</gene>
<name>A0A540NP74_MALBA</name>
<evidence type="ECO:0000313" key="3">
    <source>
        <dbReference type="Proteomes" id="UP000315295"/>
    </source>
</evidence>
<dbReference type="SUPFAM" id="SSF54160">
    <property type="entry name" value="Chromo domain-like"/>
    <property type="match status" value="1"/>
</dbReference>
<dbReference type="Proteomes" id="UP000315295">
    <property type="component" value="Unassembled WGS sequence"/>
</dbReference>
<dbReference type="EMBL" id="VIEB01000015">
    <property type="protein sequence ID" value="TQE12832.1"/>
    <property type="molecule type" value="Genomic_DNA"/>
</dbReference>
<accession>A0A540NP74</accession>
<dbReference type="PANTHER" id="PTHR46148">
    <property type="entry name" value="CHROMO DOMAIN-CONTAINING PROTEIN"/>
    <property type="match status" value="1"/>
</dbReference>
<dbReference type="Pfam" id="PF24626">
    <property type="entry name" value="SH3_Tf2-1"/>
    <property type="match status" value="1"/>
</dbReference>
<dbReference type="InterPro" id="IPR056924">
    <property type="entry name" value="SH3_Tf2-1"/>
</dbReference>
<comment type="caution">
    <text evidence="2">The sequence shown here is derived from an EMBL/GenBank/DDBJ whole genome shotgun (WGS) entry which is preliminary data.</text>
</comment>
<organism evidence="2 3">
    <name type="scientific">Malus baccata</name>
    <name type="common">Siberian crab apple</name>
    <name type="synonym">Pyrus baccata</name>
    <dbReference type="NCBI Taxonomy" id="106549"/>
    <lineage>
        <taxon>Eukaryota</taxon>
        <taxon>Viridiplantae</taxon>
        <taxon>Streptophyta</taxon>
        <taxon>Embryophyta</taxon>
        <taxon>Tracheophyta</taxon>
        <taxon>Spermatophyta</taxon>
        <taxon>Magnoliopsida</taxon>
        <taxon>eudicotyledons</taxon>
        <taxon>Gunneridae</taxon>
        <taxon>Pentapetalae</taxon>
        <taxon>rosids</taxon>
        <taxon>fabids</taxon>
        <taxon>Rosales</taxon>
        <taxon>Rosaceae</taxon>
        <taxon>Amygdaloideae</taxon>
        <taxon>Maleae</taxon>
        <taxon>Malus</taxon>
    </lineage>
</organism>
<dbReference type="InterPro" id="IPR016197">
    <property type="entry name" value="Chromo-like_dom_sf"/>
</dbReference>
<evidence type="ECO:0000259" key="1">
    <source>
        <dbReference type="Pfam" id="PF24626"/>
    </source>
</evidence>
<dbReference type="PANTHER" id="PTHR46148:SF52">
    <property type="entry name" value="OS04G0603800 PROTEIN"/>
    <property type="match status" value="1"/>
</dbReference>
<evidence type="ECO:0000313" key="2">
    <source>
        <dbReference type="EMBL" id="TQE12832.1"/>
    </source>
</evidence>
<feature type="domain" description="Tf2-1-like SH3-like" evidence="1">
    <location>
        <begin position="17"/>
        <end position="81"/>
    </location>
</feature>
<reference evidence="2 3" key="1">
    <citation type="journal article" date="2019" name="G3 (Bethesda)">
        <title>Sequencing of a Wild Apple (Malus baccata) Genome Unravels the Differences Between Cultivated and Wild Apple Species Regarding Disease Resistance and Cold Tolerance.</title>
        <authorList>
            <person name="Chen X."/>
        </authorList>
    </citation>
    <scope>NUCLEOTIDE SEQUENCE [LARGE SCALE GENOMIC DNA]</scope>
    <source>
        <strain evidence="3">cv. Shandingzi</strain>
        <tissue evidence="2">Leaves</tissue>
    </source>
</reference>
<proteinExistence type="predicted"/>
<keyword evidence="3" id="KW-1185">Reference proteome</keyword>
<dbReference type="AlphaFoldDB" id="A0A540NP74"/>
<protein>
    <recommendedName>
        <fullName evidence="1">Tf2-1-like SH3-like domain-containing protein</fullName>
    </recommendedName>
</protein>